<evidence type="ECO:0008006" key="3">
    <source>
        <dbReference type="Google" id="ProtNLM"/>
    </source>
</evidence>
<organism evidence="1 2">
    <name type="scientific">Candidatus Methylopumilus turicensis</name>
    <dbReference type="NCBI Taxonomy" id="1581680"/>
    <lineage>
        <taxon>Bacteria</taxon>
        <taxon>Pseudomonadati</taxon>
        <taxon>Pseudomonadota</taxon>
        <taxon>Betaproteobacteria</taxon>
        <taxon>Nitrosomonadales</taxon>
        <taxon>Methylophilaceae</taxon>
        <taxon>Candidatus Methylopumilus</taxon>
    </lineage>
</organism>
<dbReference type="KEGG" id="mbac:BN1209_0157"/>
<name>A0A0B7IXR7_9PROT</name>
<evidence type="ECO:0000313" key="1">
    <source>
        <dbReference type="EMBL" id="CEN55211.1"/>
    </source>
</evidence>
<sequence length="224" mass="24798">MASFLAISNLAFAAPKNVTLTYQATRNGKPFANVTETFKQIGDQYVIESVTEGVGLAALFGKRILKSEGIVTAEGLEPKHFEQHQGDNEKKAVYADFDWLANQLRMTNKGNVTSVPLAKGTQDVASFPYQWMLLPPKADEVSLMITTGKKQRIYSYKAIARDVSLSVDAGQFKTLHLINASETGGGNEKEFWLAVERFYLPVKIIMREENGTAIEQTLTSIQTD</sequence>
<dbReference type="STRING" id="1581680.BN1209_0157"/>
<gene>
    <name evidence="1" type="ORF">BN1209_0157</name>
</gene>
<dbReference type="Proteomes" id="UP000056322">
    <property type="component" value="Chromosome 1"/>
</dbReference>
<dbReference type="InterPro" id="IPR021457">
    <property type="entry name" value="DUF3108"/>
</dbReference>
<dbReference type="AlphaFoldDB" id="A0A0B7IXR7"/>
<keyword evidence="2" id="KW-1185">Reference proteome</keyword>
<dbReference type="Pfam" id="PF11306">
    <property type="entry name" value="DUF3108"/>
    <property type="match status" value="1"/>
</dbReference>
<protein>
    <recommendedName>
        <fullName evidence="3">DUF3108 domain-containing protein</fullName>
    </recommendedName>
</protein>
<proteinExistence type="predicted"/>
<evidence type="ECO:0000313" key="2">
    <source>
        <dbReference type="Proteomes" id="UP000056322"/>
    </source>
</evidence>
<dbReference type="EMBL" id="LN794158">
    <property type="protein sequence ID" value="CEN55211.1"/>
    <property type="molecule type" value="Genomic_DNA"/>
</dbReference>
<reference evidence="2" key="1">
    <citation type="submission" date="2014-12" db="EMBL/GenBank/DDBJ databases">
        <authorList>
            <person name="Salcher M.M."/>
        </authorList>
    </citation>
    <scope>NUCLEOTIDE SEQUENCE [LARGE SCALE GENOMIC DNA]</scope>
    <source>
        <strain evidence="2">MMS-10A-171</strain>
    </source>
</reference>
<dbReference type="HOGENOM" id="CLU_063619_0_2_4"/>
<accession>A0A0B7IXR7</accession>